<dbReference type="OrthoDB" id="623670at2759"/>
<feature type="chain" id="PRO_5040513690" evidence="3">
    <location>
        <begin position="20"/>
        <end position="282"/>
    </location>
</feature>
<dbReference type="EMBL" id="JABBWD010000003">
    <property type="protein sequence ID" value="KAG1782802.1"/>
    <property type="molecule type" value="Genomic_DNA"/>
</dbReference>
<gene>
    <name evidence="4" type="ORF">EV702DRAFT_1066872</name>
</gene>
<evidence type="ECO:0000313" key="4">
    <source>
        <dbReference type="EMBL" id="KAG1782802.1"/>
    </source>
</evidence>
<organism evidence="4 5">
    <name type="scientific">Suillus placidus</name>
    <dbReference type="NCBI Taxonomy" id="48579"/>
    <lineage>
        <taxon>Eukaryota</taxon>
        <taxon>Fungi</taxon>
        <taxon>Dikarya</taxon>
        <taxon>Basidiomycota</taxon>
        <taxon>Agaricomycotina</taxon>
        <taxon>Agaricomycetes</taxon>
        <taxon>Agaricomycetidae</taxon>
        <taxon>Boletales</taxon>
        <taxon>Suillineae</taxon>
        <taxon>Suillaceae</taxon>
        <taxon>Suillus</taxon>
    </lineage>
</organism>
<dbReference type="AlphaFoldDB" id="A0A9P7A6X3"/>
<evidence type="ECO:0000256" key="2">
    <source>
        <dbReference type="SAM" id="MobiDB-lite"/>
    </source>
</evidence>
<proteinExistence type="predicted"/>
<keyword evidence="1 3" id="KW-0732">Signal</keyword>
<keyword evidence="5" id="KW-1185">Reference proteome</keyword>
<dbReference type="Gene3D" id="2.40.40.10">
    <property type="entry name" value="RlpA-like domain"/>
    <property type="match status" value="1"/>
</dbReference>
<dbReference type="SUPFAM" id="SSF50685">
    <property type="entry name" value="Barwin-like endoglucanases"/>
    <property type="match status" value="1"/>
</dbReference>
<evidence type="ECO:0000256" key="1">
    <source>
        <dbReference type="ARBA" id="ARBA00022729"/>
    </source>
</evidence>
<name>A0A9P7A6X3_9AGAM</name>
<dbReference type="PANTHER" id="PTHR31836:SF28">
    <property type="entry name" value="SRCR DOMAIN-CONTAINING PROTEIN-RELATED"/>
    <property type="match status" value="1"/>
</dbReference>
<dbReference type="InterPro" id="IPR051477">
    <property type="entry name" value="Expansin_CellWall"/>
</dbReference>
<dbReference type="PANTHER" id="PTHR31836">
    <property type="match status" value="1"/>
</dbReference>
<sequence length="282" mass="29665">MRVTTILGFLSAVIPFSLANTHGNHWGRRHQEVAIRARGDVDVLKRSFDNARFTFYDVGLGACGAYSAASDFIVAINVDQYGSGYPGPQCFLPITISYGGKTAQAVIMDECMGCPYGGLDFSRGLFDYFASESEGVIYGSWWFNGGSATTSTSWTPTTTSTYWTPDPTTSWTPTTTWTPDPATSWTSTTTPTPTTTPYTPATTPSTTTTSSSSTATTSFSAPITTSASSTSINYNSGVASGIAVPTGPAVAAPNSANPQNLLVLNQAVIDIGVMLAAEEKGI</sequence>
<evidence type="ECO:0000256" key="3">
    <source>
        <dbReference type="SAM" id="SignalP"/>
    </source>
</evidence>
<dbReference type="InterPro" id="IPR036908">
    <property type="entry name" value="RlpA-like_sf"/>
</dbReference>
<protein>
    <submittedName>
        <fullName evidence="4">Uncharacterized protein</fullName>
    </submittedName>
</protein>
<reference evidence="4" key="1">
    <citation type="journal article" date="2020" name="New Phytol.">
        <title>Comparative genomics reveals dynamic genome evolution in host specialist ectomycorrhizal fungi.</title>
        <authorList>
            <person name="Lofgren L.A."/>
            <person name="Nguyen N.H."/>
            <person name="Vilgalys R."/>
            <person name="Ruytinx J."/>
            <person name="Liao H.L."/>
            <person name="Branco S."/>
            <person name="Kuo A."/>
            <person name="LaButti K."/>
            <person name="Lipzen A."/>
            <person name="Andreopoulos W."/>
            <person name="Pangilinan J."/>
            <person name="Riley R."/>
            <person name="Hundley H."/>
            <person name="Na H."/>
            <person name="Barry K."/>
            <person name="Grigoriev I.V."/>
            <person name="Stajich J.E."/>
            <person name="Kennedy P.G."/>
        </authorList>
    </citation>
    <scope>NUCLEOTIDE SEQUENCE</scope>
    <source>
        <strain evidence="4">DOB743</strain>
    </source>
</reference>
<evidence type="ECO:0000313" key="5">
    <source>
        <dbReference type="Proteomes" id="UP000714275"/>
    </source>
</evidence>
<dbReference type="CDD" id="cd22191">
    <property type="entry name" value="DPBB_RlpA_EXP_N-like"/>
    <property type="match status" value="1"/>
</dbReference>
<accession>A0A9P7A6X3</accession>
<comment type="caution">
    <text evidence="4">The sequence shown here is derived from an EMBL/GenBank/DDBJ whole genome shotgun (WGS) entry which is preliminary data.</text>
</comment>
<feature type="region of interest" description="Disordered" evidence="2">
    <location>
        <begin position="172"/>
        <end position="220"/>
    </location>
</feature>
<dbReference type="Proteomes" id="UP000714275">
    <property type="component" value="Unassembled WGS sequence"/>
</dbReference>
<feature type="signal peptide" evidence="3">
    <location>
        <begin position="1"/>
        <end position="19"/>
    </location>
</feature>